<dbReference type="EMBL" id="AAKL01000051">
    <property type="protein sequence ID" value="EAP71502.1"/>
    <property type="molecule type" value="Genomic_DNA"/>
</dbReference>
<gene>
    <name evidence="9" type="primary">kynB</name>
    <name evidence="10" type="ORF">RRSL_01507</name>
</gene>
<dbReference type="FunFam" id="3.50.30.50:FF:000001">
    <property type="entry name" value="Kynurenine formamidase"/>
    <property type="match status" value="1"/>
</dbReference>
<evidence type="ECO:0000256" key="9">
    <source>
        <dbReference type="HAMAP-Rule" id="MF_01969"/>
    </source>
</evidence>
<name>A0AB33VBP9_RALSU</name>
<dbReference type="AlphaFoldDB" id="A0AB33VBP9"/>
<keyword evidence="3 9" id="KW-0479">Metal-binding</keyword>
<evidence type="ECO:0000256" key="5">
    <source>
        <dbReference type="ARBA" id="ARBA00022833"/>
    </source>
</evidence>
<evidence type="ECO:0000256" key="7">
    <source>
        <dbReference type="ARBA" id="ARBA00048496"/>
    </source>
</evidence>
<dbReference type="InterPro" id="IPR037175">
    <property type="entry name" value="KFase_sf"/>
</dbReference>
<feature type="binding site" evidence="9">
    <location>
        <position position="110"/>
    </location>
    <ligand>
        <name>Zn(2+)</name>
        <dbReference type="ChEBI" id="CHEBI:29105"/>
        <label>2</label>
    </ligand>
</feature>
<dbReference type="SUPFAM" id="SSF102198">
    <property type="entry name" value="Putative cyclase"/>
    <property type="match status" value="1"/>
</dbReference>
<dbReference type="Gene3D" id="3.50.30.50">
    <property type="entry name" value="Putative cyclase"/>
    <property type="match status" value="1"/>
</dbReference>
<comment type="similarity">
    <text evidence="9">Belongs to the Cyclase 1 superfamily. KynB family.</text>
</comment>
<accession>A0AB33VBP9</accession>
<evidence type="ECO:0000256" key="1">
    <source>
        <dbReference type="ARBA" id="ARBA00002204"/>
    </source>
</evidence>
<keyword evidence="5 9" id="KW-0862">Zinc</keyword>
<dbReference type="PANTHER" id="PTHR31118">
    <property type="entry name" value="CYCLASE-LIKE PROTEIN 2"/>
    <property type="match status" value="1"/>
</dbReference>
<feature type="binding site" evidence="9">
    <location>
        <position position="110"/>
    </location>
    <ligand>
        <name>Zn(2+)</name>
        <dbReference type="ChEBI" id="CHEBI:29105"/>
        <label>1</label>
    </ligand>
</feature>
<evidence type="ECO:0000256" key="6">
    <source>
        <dbReference type="ARBA" id="ARBA00023079"/>
    </source>
</evidence>
<feature type="binding site" evidence="9">
    <location>
        <position position="104"/>
    </location>
    <ligand>
        <name>Zn(2+)</name>
        <dbReference type="ChEBI" id="CHEBI:29105"/>
        <label>1</label>
    </ligand>
</feature>
<sequence length="264" mass="28628">MHTSKKIVRIVDYVEFYAKSAKLHARICKPIAHGFPYHSGTDGRFPTRVFATGAALERTLWDISPALSTATPTWPGDTPFSQEIAWKLEGDCPVNVGRITLSPHTGAHADAPLHYRADGAPIGAVPLDAYLGPCRVIHCVGAERVEPEHVRKALDGTPPRVLLRTYARMPQSAWDDHFAAVAPETIELLATHGVRLIGTDTASLDPQTSKTMDAHHAVGRHGLAILEGLVLDDVPAGDYELIALPLKFATLDASPVRAVLRRLP</sequence>
<evidence type="ECO:0000256" key="8">
    <source>
        <dbReference type="ARBA" id="ARBA00060547"/>
    </source>
</evidence>
<comment type="catalytic activity">
    <reaction evidence="7 9">
        <text>N-formyl-L-kynurenine + H2O = L-kynurenine + formate + H(+)</text>
        <dbReference type="Rhea" id="RHEA:13009"/>
        <dbReference type="ChEBI" id="CHEBI:15377"/>
        <dbReference type="ChEBI" id="CHEBI:15378"/>
        <dbReference type="ChEBI" id="CHEBI:15740"/>
        <dbReference type="ChEBI" id="CHEBI:57959"/>
        <dbReference type="ChEBI" id="CHEBI:58629"/>
        <dbReference type="EC" id="3.5.1.9"/>
    </reaction>
</comment>
<dbReference type="InterPro" id="IPR007325">
    <property type="entry name" value="KFase/CYL"/>
</dbReference>
<reference evidence="10 11" key="1">
    <citation type="journal article" date="2006" name="Mol. Plant Microbe Interact.">
        <title>Identification of open reading frames unique to a select agent: Ralstonia solanacearum race 3 biovar 2.</title>
        <authorList>
            <person name="Gabriel D.W."/>
            <person name="Allen C."/>
            <person name="Schell M."/>
            <person name="Denny T.P."/>
            <person name="Greenberg J.T."/>
            <person name="Duan Y.P."/>
            <person name="Flores-Cruz Z."/>
            <person name="Huang Q."/>
            <person name="Clifford J.M."/>
            <person name="Presting G."/>
            <person name="Gonzalez E.T."/>
            <person name="Reddy J."/>
            <person name="Elphinstone J."/>
            <person name="Swanson J."/>
            <person name="Yao J."/>
            <person name="Mulholland V."/>
            <person name="Liu L."/>
            <person name="Farmerie W."/>
            <person name="Patnaikuni M."/>
            <person name="Balogh B."/>
            <person name="Norman D."/>
            <person name="Alvarez A."/>
            <person name="Castillo J.A."/>
            <person name="Jones J."/>
            <person name="Saddler G."/>
            <person name="Walunas T."/>
            <person name="Zhukov A."/>
            <person name="Mikhailova N."/>
        </authorList>
    </citation>
    <scope>NUCLEOTIDE SEQUENCE [LARGE SCALE GENOMIC DNA]</scope>
    <source>
        <strain evidence="10 11">UW551</strain>
    </source>
</reference>
<protein>
    <recommendedName>
        <fullName evidence="9">Kynurenine formamidase</fullName>
        <shortName evidence="9">KFA</shortName>
        <shortName evidence="9">KFase</shortName>
        <ecNumber evidence="9">3.5.1.9</ecNumber>
    </recommendedName>
    <alternativeName>
        <fullName evidence="9">Arylformamidase</fullName>
    </alternativeName>
    <alternativeName>
        <fullName evidence="9">N-formylkynurenine formamidase</fullName>
        <shortName evidence="9">FKF</shortName>
    </alternativeName>
</protein>
<feature type="binding site" evidence="9">
    <location>
        <position position="227"/>
    </location>
    <ligand>
        <name>Zn(2+)</name>
        <dbReference type="ChEBI" id="CHEBI:29105"/>
        <label>1</label>
    </ligand>
</feature>
<proteinExistence type="inferred from homology"/>
<dbReference type="EC" id="3.5.1.9" evidence="9"/>
<dbReference type="PANTHER" id="PTHR31118:SF32">
    <property type="entry name" value="KYNURENINE FORMAMIDASE"/>
    <property type="match status" value="1"/>
</dbReference>
<feature type="binding site" evidence="9">
    <location>
        <position position="215"/>
    </location>
    <ligand>
        <name>Zn(2+)</name>
        <dbReference type="ChEBI" id="CHEBI:29105"/>
        <label>2</label>
    </ligand>
</feature>
<comment type="cofactor">
    <cofactor evidence="9">
        <name>Zn(2+)</name>
        <dbReference type="ChEBI" id="CHEBI:29105"/>
    </cofactor>
    <text evidence="9">Binds 2 zinc ions per subunit.</text>
</comment>
<dbReference type="Proteomes" id="UP000005933">
    <property type="component" value="Unassembled WGS sequence"/>
</dbReference>
<dbReference type="GO" id="GO:0004061">
    <property type="term" value="F:arylformamidase activity"/>
    <property type="evidence" value="ECO:0007669"/>
    <property type="project" value="UniProtKB-UniRule"/>
</dbReference>
<feature type="binding site" evidence="9">
    <location>
        <position position="227"/>
    </location>
    <ligand>
        <name>Zn(2+)</name>
        <dbReference type="ChEBI" id="CHEBI:29105"/>
        <label>2</label>
    </ligand>
</feature>
<feature type="active site" description="Proton donor/acceptor" evidence="9">
    <location>
        <position position="114"/>
    </location>
</feature>
<dbReference type="InterPro" id="IPR017484">
    <property type="entry name" value="Kynurenine_formamidase_bac"/>
</dbReference>
<feature type="binding site" evidence="9">
    <location>
        <position position="74"/>
    </location>
    <ligand>
        <name>substrate</name>
    </ligand>
</feature>
<keyword evidence="6 9" id="KW-0823">Tryptophan catabolism</keyword>
<dbReference type="HAMAP" id="MF_01969">
    <property type="entry name" value="KynB"/>
    <property type="match status" value="1"/>
</dbReference>
<dbReference type="GO" id="GO:0004328">
    <property type="term" value="F:formamidase activity"/>
    <property type="evidence" value="ECO:0007669"/>
    <property type="project" value="InterPro"/>
</dbReference>
<dbReference type="NCBIfam" id="TIGR03035">
    <property type="entry name" value="trp_arylform"/>
    <property type="match status" value="1"/>
</dbReference>
<evidence type="ECO:0000256" key="2">
    <source>
        <dbReference type="ARBA" id="ARBA00011738"/>
    </source>
</evidence>
<feature type="binding site" evidence="9">
    <location>
        <position position="108"/>
    </location>
    <ligand>
        <name>Zn(2+)</name>
        <dbReference type="ChEBI" id="CHEBI:29105"/>
        <label>1</label>
    </ligand>
</feature>
<keyword evidence="4 9" id="KW-0378">Hydrolase</keyword>
<comment type="subunit">
    <text evidence="2 9">Homodimer.</text>
</comment>
<comment type="pathway">
    <text evidence="8 9">Amino-acid degradation; L-tryptophan degradation via kynurenine pathway; L-kynurenine from L-tryptophan: step 2/2.</text>
</comment>
<dbReference type="GO" id="GO:0019441">
    <property type="term" value="P:L-tryptophan catabolic process to kynurenine"/>
    <property type="evidence" value="ECO:0007669"/>
    <property type="project" value="UniProtKB-UniRule"/>
</dbReference>
<comment type="caution">
    <text evidence="10">The sequence shown here is derived from an EMBL/GenBank/DDBJ whole genome shotgun (WGS) entry which is preliminary data.</text>
</comment>
<evidence type="ECO:0000313" key="11">
    <source>
        <dbReference type="Proteomes" id="UP000005933"/>
    </source>
</evidence>
<evidence type="ECO:0000256" key="3">
    <source>
        <dbReference type="ARBA" id="ARBA00022723"/>
    </source>
</evidence>
<comment type="function">
    <text evidence="1 9">Catalyzes the hydrolysis of N-formyl-L-kynurenine to L-kynurenine, the second step in the kynurenine pathway of tryptophan degradation.</text>
</comment>
<evidence type="ECO:0000256" key="4">
    <source>
        <dbReference type="ARBA" id="ARBA00022801"/>
    </source>
</evidence>
<dbReference type="GO" id="GO:0008270">
    <property type="term" value="F:zinc ion binding"/>
    <property type="evidence" value="ECO:0007669"/>
    <property type="project" value="UniProtKB-UniRule"/>
</dbReference>
<evidence type="ECO:0000313" key="10">
    <source>
        <dbReference type="EMBL" id="EAP71502.1"/>
    </source>
</evidence>
<dbReference type="Pfam" id="PF04199">
    <property type="entry name" value="Cyclase"/>
    <property type="match status" value="1"/>
</dbReference>
<organism evidence="10 11">
    <name type="scientific">Ralstonia solanacearum (strain UW551)</name>
    <dbReference type="NCBI Taxonomy" id="342110"/>
    <lineage>
        <taxon>Bacteria</taxon>
        <taxon>Pseudomonadati</taxon>
        <taxon>Pseudomonadota</taxon>
        <taxon>Betaproteobacteria</taxon>
        <taxon>Burkholderiales</taxon>
        <taxon>Burkholderiaceae</taxon>
        <taxon>Ralstonia</taxon>
        <taxon>Ralstonia solanacearum species complex</taxon>
    </lineage>
</organism>